<name>A0A392MP18_9FABA</name>
<sequence>MDETGIDKEYDVGDWCFLSDSESDDSDWSIGWLELIGSDFEINDNDDEDDSSDDSFAILVPCYLPSCKEVESSNNVLLKAQNRRGKRSRGQFD</sequence>
<dbReference type="AlphaFoldDB" id="A0A392MP18"/>
<reference evidence="1 2" key="1">
    <citation type="journal article" date="2018" name="Front. Plant Sci.">
        <title>Red Clover (Trifolium pratense) and Zigzag Clover (T. medium) - A Picture of Genomic Similarities and Differences.</title>
        <authorList>
            <person name="Dluhosova J."/>
            <person name="Istvanek J."/>
            <person name="Nedelnik J."/>
            <person name="Repkova J."/>
        </authorList>
    </citation>
    <scope>NUCLEOTIDE SEQUENCE [LARGE SCALE GENOMIC DNA]</scope>
    <source>
        <strain evidence="2">cv. 10/8</strain>
        <tissue evidence="1">Leaf</tissue>
    </source>
</reference>
<gene>
    <name evidence="1" type="ORF">A2U01_0010144</name>
</gene>
<proteinExistence type="predicted"/>
<evidence type="ECO:0000313" key="2">
    <source>
        <dbReference type="Proteomes" id="UP000265520"/>
    </source>
</evidence>
<protein>
    <submittedName>
        <fullName evidence="1">Uncharacterized protein</fullName>
    </submittedName>
</protein>
<comment type="caution">
    <text evidence="1">The sequence shown here is derived from an EMBL/GenBank/DDBJ whole genome shotgun (WGS) entry which is preliminary data.</text>
</comment>
<evidence type="ECO:0000313" key="1">
    <source>
        <dbReference type="EMBL" id="MCH89250.1"/>
    </source>
</evidence>
<organism evidence="1 2">
    <name type="scientific">Trifolium medium</name>
    <dbReference type="NCBI Taxonomy" id="97028"/>
    <lineage>
        <taxon>Eukaryota</taxon>
        <taxon>Viridiplantae</taxon>
        <taxon>Streptophyta</taxon>
        <taxon>Embryophyta</taxon>
        <taxon>Tracheophyta</taxon>
        <taxon>Spermatophyta</taxon>
        <taxon>Magnoliopsida</taxon>
        <taxon>eudicotyledons</taxon>
        <taxon>Gunneridae</taxon>
        <taxon>Pentapetalae</taxon>
        <taxon>rosids</taxon>
        <taxon>fabids</taxon>
        <taxon>Fabales</taxon>
        <taxon>Fabaceae</taxon>
        <taxon>Papilionoideae</taxon>
        <taxon>50 kb inversion clade</taxon>
        <taxon>NPAAA clade</taxon>
        <taxon>Hologalegina</taxon>
        <taxon>IRL clade</taxon>
        <taxon>Trifolieae</taxon>
        <taxon>Trifolium</taxon>
    </lineage>
</organism>
<keyword evidence="2" id="KW-1185">Reference proteome</keyword>
<dbReference type="EMBL" id="LXQA010015774">
    <property type="protein sequence ID" value="MCH89250.1"/>
    <property type="molecule type" value="Genomic_DNA"/>
</dbReference>
<dbReference type="Proteomes" id="UP000265520">
    <property type="component" value="Unassembled WGS sequence"/>
</dbReference>
<dbReference type="PANTHER" id="PTHR34464:SF3">
    <property type="entry name" value="OS09G0376300 PROTEIN"/>
    <property type="match status" value="1"/>
</dbReference>
<accession>A0A392MP18</accession>
<dbReference type="PANTHER" id="PTHR34464">
    <property type="entry name" value="OS09G0376300 PROTEIN"/>
    <property type="match status" value="1"/>
</dbReference>